<evidence type="ECO:0000313" key="13">
    <source>
        <dbReference type="Proteomes" id="UP000284434"/>
    </source>
</evidence>
<dbReference type="AlphaFoldDB" id="A0A412WSG1"/>
<protein>
    <recommendedName>
        <fullName evidence="9">Glycosyltransferase RgtA/B/C/D-like domain-containing protein</fullName>
    </recommendedName>
</protein>
<keyword evidence="5 8" id="KW-0812">Transmembrane</keyword>
<dbReference type="Pfam" id="PF13231">
    <property type="entry name" value="PMT_2"/>
    <property type="match status" value="1"/>
</dbReference>
<dbReference type="PANTHER" id="PTHR33908">
    <property type="entry name" value="MANNOSYLTRANSFERASE YKCB-RELATED"/>
    <property type="match status" value="1"/>
</dbReference>
<dbReference type="EMBL" id="QSCO01000014">
    <property type="protein sequence ID" value="RGY06006.1"/>
    <property type="molecule type" value="Genomic_DNA"/>
</dbReference>
<keyword evidence="3" id="KW-0328">Glycosyltransferase</keyword>
<dbReference type="PANTHER" id="PTHR33908:SF3">
    <property type="entry name" value="UNDECAPRENYL PHOSPHATE-ALPHA-4-AMINO-4-DEOXY-L-ARABINOSE ARABINOSYL TRANSFERASE"/>
    <property type="match status" value="1"/>
</dbReference>
<feature type="domain" description="Glycosyltransferase RgtA/B/C/D-like" evidence="9">
    <location>
        <begin position="64"/>
        <end position="218"/>
    </location>
</feature>
<proteinExistence type="predicted"/>
<keyword evidence="7 8" id="KW-0472">Membrane</keyword>
<keyword evidence="4" id="KW-0808">Transferase</keyword>
<evidence type="ECO:0000313" key="12">
    <source>
        <dbReference type="Proteomes" id="UP000283426"/>
    </source>
</evidence>
<evidence type="ECO:0000313" key="11">
    <source>
        <dbReference type="EMBL" id="RGY06006.1"/>
    </source>
</evidence>
<dbReference type="GO" id="GO:0016763">
    <property type="term" value="F:pentosyltransferase activity"/>
    <property type="evidence" value="ECO:0007669"/>
    <property type="project" value="TreeGrafter"/>
</dbReference>
<organism evidence="10 12">
    <name type="scientific">Odoribacter splanchnicus</name>
    <dbReference type="NCBI Taxonomy" id="28118"/>
    <lineage>
        <taxon>Bacteria</taxon>
        <taxon>Pseudomonadati</taxon>
        <taxon>Bacteroidota</taxon>
        <taxon>Bacteroidia</taxon>
        <taxon>Bacteroidales</taxon>
        <taxon>Odoribacteraceae</taxon>
        <taxon>Odoribacter</taxon>
    </lineage>
</organism>
<dbReference type="InterPro" id="IPR038731">
    <property type="entry name" value="RgtA/B/C-like"/>
</dbReference>
<reference evidence="12 13" key="1">
    <citation type="submission" date="2018-08" db="EMBL/GenBank/DDBJ databases">
        <title>A genome reference for cultivated species of the human gut microbiota.</title>
        <authorList>
            <person name="Zou Y."/>
            <person name="Xue W."/>
            <person name="Luo G."/>
        </authorList>
    </citation>
    <scope>NUCLEOTIDE SEQUENCE [LARGE SCALE GENOMIC DNA]</scope>
    <source>
        <strain evidence="10 12">AF14-6AC</strain>
        <strain evidence="11 13">OF03-11</strain>
    </source>
</reference>
<name>A0A412WSG1_9BACT</name>
<keyword evidence="2" id="KW-1003">Cell membrane</keyword>
<dbReference type="InterPro" id="IPR050297">
    <property type="entry name" value="LipidA_mod_glycosyltrf_83"/>
</dbReference>
<keyword evidence="6 8" id="KW-1133">Transmembrane helix</keyword>
<evidence type="ECO:0000256" key="1">
    <source>
        <dbReference type="ARBA" id="ARBA00004651"/>
    </source>
</evidence>
<evidence type="ECO:0000256" key="4">
    <source>
        <dbReference type="ARBA" id="ARBA00022679"/>
    </source>
</evidence>
<dbReference type="GO" id="GO:0005886">
    <property type="term" value="C:plasma membrane"/>
    <property type="evidence" value="ECO:0007669"/>
    <property type="project" value="UniProtKB-SubCell"/>
</dbReference>
<evidence type="ECO:0000256" key="8">
    <source>
        <dbReference type="SAM" id="Phobius"/>
    </source>
</evidence>
<dbReference type="GO" id="GO:0009103">
    <property type="term" value="P:lipopolysaccharide biosynthetic process"/>
    <property type="evidence" value="ECO:0007669"/>
    <property type="project" value="UniProtKB-ARBA"/>
</dbReference>
<gene>
    <name evidence="10" type="ORF">DWW24_01750</name>
    <name evidence="11" type="ORF">DXA53_10570</name>
</gene>
<evidence type="ECO:0000256" key="5">
    <source>
        <dbReference type="ARBA" id="ARBA00022692"/>
    </source>
</evidence>
<feature type="transmembrane region" description="Helical" evidence="8">
    <location>
        <begin position="84"/>
        <end position="102"/>
    </location>
</feature>
<comment type="subcellular location">
    <subcellularLocation>
        <location evidence="1">Cell membrane</location>
        <topology evidence="1">Multi-pass membrane protein</topology>
    </subcellularLocation>
</comment>
<feature type="transmembrane region" description="Helical" evidence="8">
    <location>
        <begin position="109"/>
        <end position="129"/>
    </location>
</feature>
<evidence type="ECO:0000256" key="3">
    <source>
        <dbReference type="ARBA" id="ARBA00022676"/>
    </source>
</evidence>
<dbReference type="Proteomes" id="UP000284434">
    <property type="component" value="Unassembled WGS sequence"/>
</dbReference>
<accession>A0A412WSG1</accession>
<dbReference type="Proteomes" id="UP000283426">
    <property type="component" value="Unassembled WGS sequence"/>
</dbReference>
<sequence length="221" mass="24151">MMRLFMSIDRWVLLCLVCLTTFFVDNSVLVPDIMESGNIVTAREMVYDGNWIAPTMNGELRLEKPPLPTWLTAVVEMIAPDNLGWQRGVAGLAALLLVFYFYCFVKNILGVAPFVSALILCTCHNVILMGRTASWDIYCHAFMLGAVYHLAVAIKGMGGKWRHCIVAGVLAGLSIMSKGPVSVYALLLPFVIAFAFVMRPCIKGCRVAIGVMCVIALVVGG</sequence>
<dbReference type="EMBL" id="QRYW01000003">
    <property type="protein sequence ID" value="RGV30155.1"/>
    <property type="molecule type" value="Genomic_DNA"/>
</dbReference>
<evidence type="ECO:0000256" key="2">
    <source>
        <dbReference type="ARBA" id="ARBA00022475"/>
    </source>
</evidence>
<comment type="caution">
    <text evidence="10">The sequence shown here is derived from an EMBL/GenBank/DDBJ whole genome shotgun (WGS) entry which is preliminary data.</text>
</comment>
<dbReference type="GO" id="GO:0010041">
    <property type="term" value="P:response to iron(III) ion"/>
    <property type="evidence" value="ECO:0007669"/>
    <property type="project" value="TreeGrafter"/>
</dbReference>
<feature type="transmembrane region" description="Helical" evidence="8">
    <location>
        <begin position="183"/>
        <end position="202"/>
    </location>
</feature>
<evidence type="ECO:0000256" key="6">
    <source>
        <dbReference type="ARBA" id="ARBA00022989"/>
    </source>
</evidence>
<evidence type="ECO:0000313" key="10">
    <source>
        <dbReference type="EMBL" id="RGV30155.1"/>
    </source>
</evidence>
<evidence type="ECO:0000256" key="7">
    <source>
        <dbReference type="ARBA" id="ARBA00023136"/>
    </source>
</evidence>
<evidence type="ECO:0000259" key="9">
    <source>
        <dbReference type="Pfam" id="PF13231"/>
    </source>
</evidence>